<dbReference type="AlphaFoldDB" id="A0A1A9V908"/>
<keyword evidence="3" id="KW-1185">Reference proteome</keyword>
<dbReference type="EnsemblMetazoa" id="GAUT029748-RA">
    <property type="protein sequence ID" value="GAUT029748-PA"/>
    <property type="gene ID" value="GAUT029748"/>
</dbReference>
<reference evidence="2" key="1">
    <citation type="submission" date="2020-05" db="UniProtKB">
        <authorList>
            <consortium name="EnsemblMetazoa"/>
        </authorList>
    </citation>
    <scope>IDENTIFICATION</scope>
    <source>
        <strain evidence="2">TTRI</strain>
    </source>
</reference>
<evidence type="ECO:0000259" key="1">
    <source>
        <dbReference type="Pfam" id="PF17906"/>
    </source>
</evidence>
<feature type="domain" description="Mos1 transposase HTH" evidence="1">
    <location>
        <begin position="7"/>
        <end position="49"/>
    </location>
</feature>
<evidence type="ECO:0000313" key="3">
    <source>
        <dbReference type="Proteomes" id="UP000078200"/>
    </source>
</evidence>
<evidence type="ECO:0000313" key="2">
    <source>
        <dbReference type="EnsemblMetazoa" id="GAUT029748-PA"/>
    </source>
</evidence>
<dbReference type="VEuPathDB" id="VectorBase:GAUT029748"/>
<protein>
    <submittedName>
        <fullName evidence="2">HTH_48 domain-containing protein</fullName>
    </submittedName>
</protein>
<dbReference type="Gene3D" id="1.10.10.1450">
    <property type="match status" value="1"/>
</dbReference>
<dbReference type="InterPro" id="IPR041426">
    <property type="entry name" value="Mos1_HTH"/>
</dbReference>
<organism evidence="2 3">
    <name type="scientific">Glossina austeni</name>
    <name type="common">Savannah tsetse fly</name>
    <dbReference type="NCBI Taxonomy" id="7395"/>
    <lineage>
        <taxon>Eukaryota</taxon>
        <taxon>Metazoa</taxon>
        <taxon>Ecdysozoa</taxon>
        <taxon>Arthropoda</taxon>
        <taxon>Hexapoda</taxon>
        <taxon>Insecta</taxon>
        <taxon>Pterygota</taxon>
        <taxon>Neoptera</taxon>
        <taxon>Endopterygota</taxon>
        <taxon>Diptera</taxon>
        <taxon>Brachycera</taxon>
        <taxon>Muscomorpha</taxon>
        <taxon>Hippoboscoidea</taxon>
        <taxon>Glossinidae</taxon>
        <taxon>Glossina</taxon>
    </lineage>
</organism>
<name>A0A1A9V908_GLOAU</name>
<proteinExistence type="predicted"/>
<accession>A0A1A9V908</accession>
<dbReference type="Pfam" id="PF17906">
    <property type="entry name" value="HTH_48"/>
    <property type="match status" value="1"/>
</dbReference>
<dbReference type="Proteomes" id="UP000078200">
    <property type="component" value="Unassembled WGS sequence"/>
</dbReference>
<sequence>MCVDTYTHTRHIVLHHFEKGWRAAQSFRDLNELFGEGTISESRYRKWFEWWNGNKSQPQNPVARHKPYAIDAMHLLQSVIIITKREVKLEKRVVDKGVARLKVRFLDENKQTERFVVSLKKSYHALDSILPVKGKKSLRNLPNISALNRTKLLNNAAFWMTNKLPYTETQEPEME</sequence>